<accession>A0A5C5VLY1</accession>
<sequence>MKRLLMLEDDPDRIQRFLAIVVKNYPHAELSIHRTAPAFIAAYETLTATPDLICLDHDLFPDSVDDPDPGDGRDVAAFLASQPALAPVLIHSTNARAAESMLFSLRDAGWNVDRIAPLGEDWIEAYWFGVASEMIAGKRPEDESFREE</sequence>
<dbReference type="RefSeq" id="WP_146429098.1">
    <property type="nucleotide sequence ID" value="NZ_SJPF01000001.1"/>
</dbReference>
<dbReference type="AlphaFoldDB" id="A0A5C5VLY1"/>
<gene>
    <name evidence="2" type="ORF">Enr8_05690</name>
</gene>
<dbReference type="OrthoDB" id="284845at2"/>
<protein>
    <recommendedName>
        <fullName evidence="1">Cyclic-phosphate processing Receiver domain-containing protein</fullName>
    </recommendedName>
</protein>
<feature type="domain" description="Cyclic-phosphate processing Receiver" evidence="1">
    <location>
        <begin position="28"/>
        <end position="105"/>
    </location>
</feature>
<name>A0A5C5VLY1_9BACT</name>
<dbReference type="Pfam" id="PF20274">
    <property type="entry name" value="cREC_REC"/>
    <property type="match status" value="1"/>
</dbReference>
<evidence type="ECO:0000259" key="1">
    <source>
        <dbReference type="Pfam" id="PF20274"/>
    </source>
</evidence>
<proteinExistence type="predicted"/>
<comment type="caution">
    <text evidence="2">The sequence shown here is derived from an EMBL/GenBank/DDBJ whole genome shotgun (WGS) entry which is preliminary data.</text>
</comment>
<keyword evidence="3" id="KW-1185">Reference proteome</keyword>
<dbReference type="EMBL" id="SJPF01000001">
    <property type="protein sequence ID" value="TWT38875.1"/>
    <property type="molecule type" value="Genomic_DNA"/>
</dbReference>
<dbReference type="InterPro" id="IPR046909">
    <property type="entry name" value="cREC_REC"/>
</dbReference>
<evidence type="ECO:0000313" key="2">
    <source>
        <dbReference type="EMBL" id="TWT38875.1"/>
    </source>
</evidence>
<reference evidence="2 3" key="1">
    <citation type="submission" date="2019-02" db="EMBL/GenBank/DDBJ databases">
        <title>Deep-cultivation of Planctomycetes and their phenomic and genomic characterization uncovers novel biology.</title>
        <authorList>
            <person name="Wiegand S."/>
            <person name="Jogler M."/>
            <person name="Boedeker C."/>
            <person name="Pinto D."/>
            <person name="Vollmers J."/>
            <person name="Rivas-Marin E."/>
            <person name="Kohn T."/>
            <person name="Peeters S.H."/>
            <person name="Heuer A."/>
            <person name="Rast P."/>
            <person name="Oberbeckmann S."/>
            <person name="Bunk B."/>
            <person name="Jeske O."/>
            <person name="Meyerdierks A."/>
            <person name="Storesund J.E."/>
            <person name="Kallscheuer N."/>
            <person name="Luecker S."/>
            <person name="Lage O.M."/>
            <person name="Pohl T."/>
            <person name="Merkel B.J."/>
            <person name="Hornburger P."/>
            <person name="Mueller R.-W."/>
            <person name="Bruemmer F."/>
            <person name="Labrenz M."/>
            <person name="Spormann A.M."/>
            <person name="Op Den Camp H."/>
            <person name="Overmann J."/>
            <person name="Amann R."/>
            <person name="Jetten M.S.M."/>
            <person name="Mascher T."/>
            <person name="Medema M.H."/>
            <person name="Devos D.P."/>
            <person name="Kaster A.-K."/>
            <person name="Ovreas L."/>
            <person name="Rohde M."/>
            <person name="Galperin M.Y."/>
            <person name="Jogler C."/>
        </authorList>
    </citation>
    <scope>NUCLEOTIDE SEQUENCE [LARGE SCALE GENOMIC DNA]</scope>
    <source>
        <strain evidence="2 3">Enr8</strain>
    </source>
</reference>
<organism evidence="2 3">
    <name type="scientific">Blastopirellula retiformator</name>
    <dbReference type="NCBI Taxonomy" id="2527970"/>
    <lineage>
        <taxon>Bacteria</taxon>
        <taxon>Pseudomonadati</taxon>
        <taxon>Planctomycetota</taxon>
        <taxon>Planctomycetia</taxon>
        <taxon>Pirellulales</taxon>
        <taxon>Pirellulaceae</taxon>
        <taxon>Blastopirellula</taxon>
    </lineage>
</organism>
<dbReference type="Proteomes" id="UP000318878">
    <property type="component" value="Unassembled WGS sequence"/>
</dbReference>
<evidence type="ECO:0000313" key="3">
    <source>
        <dbReference type="Proteomes" id="UP000318878"/>
    </source>
</evidence>